<dbReference type="Proteomes" id="UP001433268">
    <property type="component" value="Unassembled WGS sequence"/>
</dbReference>
<protein>
    <recommendedName>
        <fullName evidence="3">Hypervirulence associated protein TUDOR domain-containing protein</fullName>
    </recommendedName>
</protein>
<evidence type="ECO:0000313" key="1">
    <source>
        <dbReference type="EMBL" id="KAK8071356.1"/>
    </source>
</evidence>
<evidence type="ECO:0008006" key="3">
    <source>
        <dbReference type="Google" id="ProtNLM"/>
    </source>
</evidence>
<evidence type="ECO:0000313" key="2">
    <source>
        <dbReference type="Proteomes" id="UP001433268"/>
    </source>
</evidence>
<dbReference type="GeneID" id="92048934"/>
<proteinExistence type="predicted"/>
<accession>A0ABR1VJD5</accession>
<dbReference type="EMBL" id="JAQQWN010000008">
    <property type="protein sequence ID" value="KAK8071356.1"/>
    <property type="molecule type" value="Genomic_DNA"/>
</dbReference>
<sequence length="104" mass="11938">MLATRNPPFRYGYDHHHEGEGVPRHWETWQEIGWGPGQVARRTRGQVREQVKEVKEKEETKSEGGVTKTVRTRTSTTATIYIEGDVEKSLVAEQIKTEGDLLFD</sequence>
<comment type="caution">
    <text evidence="1">The sequence shown here is derived from an EMBL/GenBank/DDBJ whole genome shotgun (WGS) entry which is preliminary data.</text>
</comment>
<keyword evidence="2" id="KW-1185">Reference proteome</keyword>
<reference evidence="1 2" key="1">
    <citation type="submission" date="2023-01" db="EMBL/GenBank/DDBJ databases">
        <title>Analysis of 21 Apiospora genomes using comparative genomics revels a genus with tremendous synthesis potential of carbohydrate active enzymes and secondary metabolites.</title>
        <authorList>
            <person name="Sorensen T."/>
        </authorList>
    </citation>
    <scope>NUCLEOTIDE SEQUENCE [LARGE SCALE GENOMIC DNA]</scope>
    <source>
        <strain evidence="1 2">CBS 114990</strain>
    </source>
</reference>
<name>A0ABR1VJD5_9PEZI</name>
<dbReference type="RefSeq" id="XP_066665164.1">
    <property type="nucleotide sequence ID" value="XM_066815874.1"/>
</dbReference>
<organism evidence="1 2">
    <name type="scientific">Apiospora hydei</name>
    <dbReference type="NCBI Taxonomy" id="1337664"/>
    <lineage>
        <taxon>Eukaryota</taxon>
        <taxon>Fungi</taxon>
        <taxon>Dikarya</taxon>
        <taxon>Ascomycota</taxon>
        <taxon>Pezizomycotina</taxon>
        <taxon>Sordariomycetes</taxon>
        <taxon>Xylariomycetidae</taxon>
        <taxon>Amphisphaeriales</taxon>
        <taxon>Apiosporaceae</taxon>
        <taxon>Apiospora</taxon>
    </lineage>
</organism>
<gene>
    <name evidence="1" type="ORF">PG997_011559</name>
</gene>